<feature type="region of interest" description="Disordered" evidence="8">
    <location>
        <begin position="493"/>
        <end position="551"/>
    </location>
</feature>
<evidence type="ECO:0000256" key="2">
    <source>
        <dbReference type="ARBA" id="ARBA00005887"/>
    </source>
</evidence>
<comment type="subcellular location">
    <subcellularLocation>
        <location evidence="1">Membrane</location>
        <topology evidence="1">Multi-pass membrane protein</topology>
    </subcellularLocation>
</comment>
<feature type="transmembrane region" description="Helical" evidence="9">
    <location>
        <begin position="417"/>
        <end position="440"/>
    </location>
</feature>
<evidence type="ECO:0000256" key="5">
    <source>
        <dbReference type="ARBA" id="ARBA00022989"/>
    </source>
</evidence>
<feature type="transmembrane region" description="Helical" evidence="9">
    <location>
        <begin position="375"/>
        <end position="397"/>
    </location>
</feature>
<dbReference type="SUPFAM" id="SSF111352">
    <property type="entry name" value="Ammonium transporter"/>
    <property type="match status" value="1"/>
</dbReference>
<dbReference type="GO" id="GO:0097272">
    <property type="term" value="P:ammonium homeostasis"/>
    <property type="evidence" value="ECO:0007669"/>
    <property type="project" value="TreeGrafter"/>
</dbReference>
<feature type="transmembrane region" description="Helical" evidence="9">
    <location>
        <begin position="211"/>
        <end position="236"/>
    </location>
</feature>
<dbReference type="InterPro" id="IPR024041">
    <property type="entry name" value="NH4_transpt_AmtB-like_dom"/>
</dbReference>
<comment type="similarity">
    <text evidence="2">Belongs to the ammonia transporter channel (TC 1.A.11.2) family.</text>
</comment>
<evidence type="ECO:0000256" key="7">
    <source>
        <dbReference type="ARBA" id="ARBA00023177"/>
    </source>
</evidence>
<dbReference type="PANTHER" id="PTHR11730">
    <property type="entry name" value="AMMONIUM TRANSPORTER"/>
    <property type="match status" value="1"/>
</dbReference>
<dbReference type="GO" id="GO:0005886">
    <property type="term" value="C:plasma membrane"/>
    <property type="evidence" value="ECO:0007669"/>
    <property type="project" value="TreeGrafter"/>
</dbReference>
<gene>
    <name evidence="11" type="primary">AMT1.6</name>
</gene>
<evidence type="ECO:0000256" key="9">
    <source>
        <dbReference type="SAM" id="Phobius"/>
    </source>
</evidence>
<accession>A0A6G5U4P7</accession>
<feature type="transmembrane region" description="Helical" evidence="9">
    <location>
        <begin position="84"/>
        <end position="108"/>
    </location>
</feature>
<dbReference type="InterPro" id="IPR029020">
    <property type="entry name" value="Ammonium/urea_transptr"/>
</dbReference>
<name>A0A6G5U4P7_PYRYE</name>
<proteinExistence type="evidence at transcript level"/>
<dbReference type="GO" id="GO:0008519">
    <property type="term" value="F:ammonium channel activity"/>
    <property type="evidence" value="ECO:0007669"/>
    <property type="project" value="InterPro"/>
</dbReference>
<dbReference type="EMBL" id="MK537333">
    <property type="protein sequence ID" value="QED55332.1"/>
    <property type="molecule type" value="mRNA"/>
</dbReference>
<keyword evidence="4 9" id="KW-0812">Transmembrane</keyword>
<evidence type="ECO:0000256" key="4">
    <source>
        <dbReference type="ARBA" id="ARBA00022692"/>
    </source>
</evidence>
<keyword evidence="7" id="KW-0924">Ammonia transport</keyword>
<organism evidence="11">
    <name type="scientific">Pyropia yezoensis</name>
    <name type="common">Susabi-nori</name>
    <name type="synonym">Porphyra yezoensis</name>
    <dbReference type="NCBI Taxonomy" id="2788"/>
    <lineage>
        <taxon>Eukaryota</taxon>
        <taxon>Rhodophyta</taxon>
        <taxon>Bangiophyceae</taxon>
        <taxon>Bangiales</taxon>
        <taxon>Bangiaceae</taxon>
        <taxon>Pyropia</taxon>
    </lineage>
</organism>
<dbReference type="PANTHER" id="PTHR11730:SF6">
    <property type="entry name" value="AMMONIUM TRANSPORTER"/>
    <property type="match status" value="1"/>
</dbReference>
<feature type="compositionally biased region" description="Low complexity" evidence="8">
    <location>
        <begin position="516"/>
        <end position="536"/>
    </location>
</feature>
<feature type="transmembrane region" description="Helical" evidence="9">
    <location>
        <begin position="321"/>
        <end position="340"/>
    </location>
</feature>
<feature type="transmembrane region" description="Helical" evidence="9">
    <location>
        <begin position="52"/>
        <end position="72"/>
    </location>
</feature>
<dbReference type="AlphaFoldDB" id="A0A6G5U4P7"/>
<evidence type="ECO:0000256" key="3">
    <source>
        <dbReference type="ARBA" id="ARBA00022448"/>
    </source>
</evidence>
<evidence type="ECO:0000256" key="8">
    <source>
        <dbReference type="SAM" id="MobiDB-lite"/>
    </source>
</evidence>
<evidence type="ECO:0000256" key="6">
    <source>
        <dbReference type="ARBA" id="ARBA00023136"/>
    </source>
</evidence>
<keyword evidence="3" id="KW-0813">Transport</keyword>
<keyword evidence="6 9" id="KW-0472">Membrane</keyword>
<keyword evidence="5 9" id="KW-1133">Transmembrane helix</keyword>
<feature type="region of interest" description="Disordered" evidence="8">
    <location>
        <begin position="589"/>
        <end position="615"/>
    </location>
</feature>
<feature type="domain" description="Ammonium transporter AmtB-like" evidence="10">
    <location>
        <begin position="53"/>
        <end position="474"/>
    </location>
</feature>
<feature type="transmembrane region" description="Helical" evidence="9">
    <location>
        <begin position="168"/>
        <end position="191"/>
    </location>
</feature>
<dbReference type="Gene3D" id="1.10.3430.10">
    <property type="entry name" value="Ammonium transporter AmtB like domains"/>
    <property type="match status" value="1"/>
</dbReference>
<feature type="transmembrane region" description="Helical" evidence="9">
    <location>
        <begin position="142"/>
        <end position="161"/>
    </location>
</feature>
<evidence type="ECO:0000256" key="1">
    <source>
        <dbReference type="ARBA" id="ARBA00004141"/>
    </source>
</evidence>
<evidence type="ECO:0000313" key="11">
    <source>
        <dbReference type="EMBL" id="QED55332.1"/>
    </source>
</evidence>
<sequence>MASRPCELGRDAAAALATAGLSAVGDQLRGVCVASAAAAAGVAKLADATNSMFLLFAGALIFQMQLGFALLVTGAVRNKSAASVMLLHVVAPCVVGLCYFLFGFAMAFGSTPDANNPVIGSTFWALQPRDAFDSFSGSVSLALVWFQFTFATICATILLGAVSERATFVASIFSMVVVGGLAFPTVSHWLWSEYGWLSYGKLSGRLFGSGAFDLAGSGVVHVTGGAAALIAVILVGPRVGRYDEATRDSFSAHNVTLVCQGTFVLWAGFVVFNSSSVMVITESFVAAGRCLINTLLAGCTGGLTMLAISRLVSSHYSVLDVMNGVLAGLVGICSSCSIVLPYSAILTGSVCSLIFFFCEKAMLRFQIDDPVSAASLHLGAGIGGLLLTGFTAYPPYLRDAFPGRDSYPGGLFYGGDAPGALLGAQVVATISIIALVCLLLTPVLLGLKLCGVLVYSEEEQLMGADEAIHGGAAYNFNAEETSADLLTTWQASTPQLSPRPLGGGVGPLRGQPPPSRSTRSRGAAPGGAASWTLAPASPRPPRRATLPPTATRATRWWAPATRPLPSQLTVATGRQQGGSTLAPRRRWGCPLRARQPPSSPAPTTQTTWRQWRPSRPTSAAAFETPTPHFPRGGGVEWAHVANQPTFLLVLCSLNCHRLVGLNGKGGEGGTTCGLRPRCTRRVHHVCGGPPR</sequence>
<feature type="transmembrane region" description="Helical" evidence="9">
    <location>
        <begin position="257"/>
        <end position="280"/>
    </location>
</feature>
<feature type="compositionally biased region" description="Low complexity" evidence="8">
    <location>
        <begin position="592"/>
        <end position="607"/>
    </location>
</feature>
<evidence type="ECO:0000259" key="10">
    <source>
        <dbReference type="Pfam" id="PF00909"/>
    </source>
</evidence>
<dbReference type="Pfam" id="PF00909">
    <property type="entry name" value="Ammonium_transp"/>
    <property type="match status" value="1"/>
</dbReference>
<feature type="transmembrane region" description="Helical" evidence="9">
    <location>
        <begin position="286"/>
        <end position="309"/>
    </location>
</feature>
<reference evidence="11" key="1">
    <citation type="submission" date="2019-02" db="EMBL/GenBank/DDBJ databases">
        <title>Differences in nutrition starvation-inducible expression patterns among phylogenetically diversified ammonium transporter genes in the red seaweed Pyropia yezoensis.</title>
        <authorList>
            <person name="Li C."/>
            <person name="Mikami K."/>
        </authorList>
    </citation>
    <scope>NUCLEOTIDE SEQUENCE</scope>
</reference>
<protein>
    <submittedName>
        <fullName evidence="11">Ammonium transporter 1.6</fullName>
    </submittedName>
</protein>